<keyword evidence="6" id="KW-0997">Cell inner membrane</keyword>
<dbReference type="KEGG" id="vco:VC0395_0173"/>
<dbReference type="Pfam" id="PF00015">
    <property type="entry name" value="MCPsignal"/>
    <property type="match status" value="1"/>
</dbReference>
<feature type="transmembrane region" description="Helical" evidence="14">
    <location>
        <begin position="285"/>
        <end position="308"/>
    </location>
</feature>
<sequence>MQFDMNGVLFMRLSLKRKMVFSVVVAIAVTAAALVAAGYQTFEKDSWRAIESESRNTLQAHAKGIGDWFLGKQLALKGLREEIERNPQLELVPHLRQTLQSGSFGLSYYGNEQGEMFRQDPSLNTADYDPRVRGWYKEAKAAGKPITTEPYVSVTMQTLVVTLAEPVRYQGQLIGVAASNLALDKLIKDVLAIEVPGKGYAILVNQKGKIVAHPTQDLILKPTEEMSAQLTISKLNIAAKDHSLFQLSMDGRDKVLMAEEVANTDWLLVMVMDKGVLEQPLNDMLMVQIGIGLGILLVMALLTSWFVARQLNELGNIANALADIAEGDGDLTRRLDVRSQDEVGLLADKFNKFVDRLHQMVKNVREVSVALTQGADHAAASATQASKRIRTQQDEITMVATAVTEMASATAEIASNAENTAKNATQSVQLGEDGFAQMQQSKQSIDQLAQELTGAVRIISELEVHANEISTILSTIRGIAEQTNLLALNAAIEAARAGEQGRGFAVVADEVRVLSQRTHASTEEIQTKIAGLQKVTTTAVSVMTESHKLVETSVADVNQTGASLQAISEAIQQISDMATQIASAAEEQSLVTADINVNTESVREVSDQLAEEAQQSVQQAKSLHAMAQELNKEISRFKL</sequence>
<feature type="domain" description="Methyl-accepting transducer" evidence="15">
    <location>
        <begin position="367"/>
        <end position="603"/>
    </location>
</feature>
<dbReference type="PROSITE" id="PS50111">
    <property type="entry name" value="CHEMOTAXIS_TRANSDUC_2"/>
    <property type="match status" value="1"/>
</dbReference>
<evidence type="ECO:0000256" key="2">
    <source>
        <dbReference type="ARBA" id="ARBA00004651"/>
    </source>
</evidence>
<keyword evidence="13" id="KW-0175">Coiled coil</keyword>
<feature type="domain" description="HAMP" evidence="16">
    <location>
        <begin position="305"/>
        <end position="362"/>
    </location>
</feature>
<dbReference type="FunFam" id="3.30.450.20:FF:000048">
    <property type="entry name" value="Methyl-accepting chemotaxis protein"/>
    <property type="match status" value="1"/>
</dbReference>
<dbReference type="GO" id="GO:0016597">
    <property type="term" value="F:amino acid binding"/>
    <property type="evidence" value="ECO:0007669"/>
    <property type="project" value="UniProtKB-ARBA"/>
</dbReference>
<reference evidence="17 18" key="1">
    <citation type="submission" date="2007-03" db="EMBL/GenBank/DDBJ databases">
        <authorList>
            <person name="Heidelberg J."/>
        </authorList>
    </citation>
    <scope>NUCLEOTIDE SEQUENCE [LARGE SCALE GENOMIC DNA]</scope>
    <source>
        <strain evidence="18">ATCC 39541 / Classical Ogawa 395 / O395</strain>
    </source>
</reference>
<dbReference type="Pfam" id="PF00672">
    <property type="entry name" value="HAMP"/>
    <property type="match status" value="1"/>
</dbReference>
<evidence type="ECO:0000256" key="5">
    <source>
        <dbReference type="ARBA" id="ARBA00022500"/>
    </source>
</evidence>
<protein>
    <submittedName>
        <fullName evidence="17">Methyl-accepting chemotaxis protein</fullName>
    </submittedName>
</protein>
<proteinExistence type="inferred from homology"/>
<evidence type="ECO:0000256" key="1">
    <source>
        <dbReference type="ARBA" id="ARBA00004533"/>
    </source>
</evidence>
<evidence type="ECO:0000313" key="18">
    <source>
        <dbReference type="Proteomes" id="UP000000249"/>
    </source>
</evidence>
<evidence type="ECO:0000259" key="16">
    <source>
        <dbReference type="PROSITE" id="PS50885"/>
    </source>
</evidence>
<dbReference type="CDD" id="cd12912">
    <property type="entry name" value="PDC2_MCP_like"/>
    <property type="match status" value="1"/>
</dbReference>
<keyword evidence="7 14" id="KW-0812">Transmembrane</keyword>
<dbReference type="InterPro" id="IPR004089">
    <property type="entry name" value="MCPsignal_dom"/>
</dbReference>
<dbReference type="CDD" id="cd11386">
    <property type="entry name" value="MCP_signal"/>
    <property type="match status" value="1"/>
</dbReference>
<evidence type="ECO:0000256" key="9">
    <source>
        <dbReference type="ARBA" id="ARBA00023136"/>
    </source>
</evidence>
<dbReference type="InterPro" id="IPR033479">
    <property type="entry name" value="dCache_1"/>
</dbReference>
<dbReference type="SMART" id="SM00283">
    <property type="entry name" value="MA"/>
    <property type="match status" value="1"/>
</dbReference>
<dbReference type="GO" id="GO:0005886">
    <property type="term" value="C:plasma membrane"/>
    <property type="evidence" value="ECO:0007669"/>
    <property type="project" value="UniProtKB-SubCell"/>
</dbReference>
<dbReference type="GO" id="GO:0043200">
    <property type="term" value="P:response to amino acid"/>
    <property type="evidence" value="ECO:0007669"/>
    <property type="project" value="UniProtKB-ARBA"/>
</dbReference>
<feature type="coiled-coil region" evidence="13">
    <location>
        <begin position="567"/>
        <end position="633"/>
    </location>
</feature>
<evidence type="ECO:0000256" key="7">
    <source>
        <dbReference type="ARBA" id="ARBA00022692"/>
    </source>
</evidence>
<dbReference type="Proteomes" id="UP000000249">
    <property type="component" value="Chromosome 2"/>
</dbReference>
<keyword evidence="5" id="KW-0145">Chemotaxis</keyword>
<dbReference type="GO" id="GO:0006935">
    <property type="term" value="P:chemotaxis"/>
    <property type="evidence" value="ECO:0007669"/>
    <property type="project" value="UniProtKB-KW"/>
</dbReference>
<keyword evidence="8 14" id="KW-1133">Transmembrane helix</keyword>
<dbReference type="PATRIC" id="fig|345073.21.peg.3814"/>
<dbReference type="FunFam" id="1.10.287.950:FF:000001">
    <property type="entry name" value="Methyl-accepting chemotaxis sensory transducer"/>
    <property type="match status" value="1"/>
</dbReference>
<comment type="subcellular location">
    <subcellularLocation>
        <location evidence="1">Cell inner membrane</location>
    </subcellularLocation>
    <subcellularLocation>
        <location evidence="2">Cell membrane</location>
        <topology evidence="2">Multi-pass membrane protein</topology>
    </subcellularLocation>
</comment>
<dbReference type="SUPFAM" id="SSF103190">
    <property type="entry name" value="Sensory domain-like"/>
    <property type="match status" value="1"/>
</dbReference>
<keyword evidence="3" id="KW-1003">Cell membrane</keyword>
<keyword evidence="4" id="KW-0488">Methylation</keyword>
<keyword evidence="9 14" id="KW-0472">Membrane</keyword>
<dbReference type="EMBL" id="CP000626">
    <property type="protein sequence ID" value="ABQ19031.1"/>
    <property type="molecule type" value="Genomic_DNA"/>
</dbReference>
<comment type="similarity">
    <text evidence="11">Belongs to the methyl-accepting chemotaxis (MCP) protein family.</text>
</comment>
<dbReference type="Gene3D" id="3.30.450.20">
    <property type="entry name" value="PAS domain"/>
    <property type="match status" value="2"/>
</dbReference>
<dbReference type="GO" id="GO:0007165">
    <property type="term" value="P:signal transduction"/>
    <property type="evidence" value="ECO:0007669"/>
    <property type="project" value="UniProtKB-KW"/>
</dbReference>
<dbReference type="CDD" id="cd06225">
    <property type="entry name" value="HAMP"/>
    <property type="match status" value="1"/>
</dbReference>
<keyword evidence="10 12" id="KW-0807">Transducer</keyword>
<dbReference type="OrthoDB" id="2489132at2"/>
<evidence type="ECO:0000313" key="17">
    <source>
        <dbReference type="EMBL" id="ABQ19031.1"/>
    </source>
</evidence>
<evidence type="ECO:0000256" key="14">
    <source>
        <dbReference type="SAM" id="Phobius"/>
    </source>
</evidence>
<evidence type="ECO:0000256" key="13">
    <source>
        <dbReference type="SAM" id="Coils"/>
    </source>
</evidence>
<dbReference type="eggNOG" id="COG0840">
    <property type="taxonomic scope" value="Bacteria"/>
</dbReference>
<evidence type="ECO:0000256" key="4">
    <source>
        <dbReference type="ARBA" id="ARBA00022481"/>
    </source>
</evidence>
<dbReference type="SUPFAM" id="SSF58104">
    <property type="entry name" value="Methyl-accepting chemotaxis protein (MCP) signaling domain"/>
    <property type="match status" value="1"/>
</dbReference>
<dbReference type="Gene3D" id="1.10.287.950">
    <property type="entry name" value="Methyl-accepting chemotaxis protein"/>
    <property type="match status" value="1"/>
</dbReference>
<dbReference type="PANTHER" id="PTHR32089:SF117">
    <property type="entry name" value="METHYL ACCEPTING SENSORY TRANSDUCER WITH CACHE_1 SMALL MOLECULE BINDING DOMAIN"/>
    <property type="match status" value="1"/>
</dbReference>
<evidence type="ECO:0000256" key="6">
    <source>
        <dbReference type="ARBA" id="ARBA00022519"/>
    </source>
</evidence>
<dbReference type="KEGG" id="vcr:VC395_A1091"/>
<evidence type="ECO:0000256" key="10">
    <source>
        <dbReference type="ARBA" id="ARBA00023224"/>
    </source>
</evidence>
<evidence type="ECO:0000256" key="12">
    <source>
        <dbReference type="PROSITE-ProRule" id="PRU00284"/>
    </source>
</evidence>
<dbReference type="PANTHER" id="PTHR32089">
    <property type="entry name" value="METHYL-ACCEPTING CHEMOTAXIS PROTEIN MCPB"/>
    <property type="match status" value="1"/>
</dbReference>
<dbReference type="InterPro" id="IPR003660">
    <property type="entry name" value="HAMP_dom"/>
</dbReference>
<evidence type="ECO:0000256" key="8">
    <source>
        <dbReference type="ARBA" id="ARBA00022989"/>
    </source>
</evidence>
<evidence type="ECO:0000259" key="15">
    <source>
        <dbReference type="PROSITE" id="PS50111"/>
    </source>
</evidence>
<dbReference type="Pfam" id="PF02743">
    <property type="entry name" value="dCache_1"/>
    <property type="match status" value="1"/>
</dbReference>
<evidence type="ECO:0000256" key="3">
    <source>
        <dbReference type="ARBA" id="ARBA00022475"/>
    </source>
</evidence>
<dbReference type="SMART" id="SM00304">
    <property type="entry name" value="HAMP"/>
    <property type="match status" value="1"/>
</dbReference>
<dbReference type="PROSITE" id="PS50885">
    <property type="entry name" value="HAMP"/>
    <property type="match status" value="1"/>
</dbReference>
<dbReference type="InterPro" id="IPR029151">
    <property type="entry name" value="Sensor-like_sf"/>
</dbReference>
<organism evidence="17 18">
    <name type="scientific">Vibrio cholerae serotype O1 (strain ATCC 39541 / Classical Ogawa 395 / O395)</name>
    <dbReference type="NCBI Taxonomy" id="345073"/>
    <lineage>
        <taxon>Bacteria</taxon>
        <taxon>Pseudomonadati</taxon>
        <taxon>Pseudomonadota</taxon>
        <taxon>Gammaproteobacteria</taxon>
        <taxon>Vibrionales</taxon>
        <taxon>Vibrionaceae</taxon>
        <taxon>Vibrio</taxon>
    </lineage>
</organism>
<dbReference type="AlphaFoldDB" id="A0A0H3AF85"/>
<accession>A0A0H3AF85</accession>
<gene>
    <name evidence="17" type="ordered locus">VC0395_0173</name>
</gene>
<dbReference type="CDD" id="cd12913">
    <property type="entry name" value="PDC1_MCP_like"/>
    <property type="match status" value="1"/>
</dbReference>
<name>A0A0H3AF85_VIBC3</name>
<evidence type="ECO:0000256" key="11">
    <source>
        <dbReference type="ARBA" id="ARBA00029447"/>
    </source>
</evidence>